<dbReference type="EMBL" id="KV921853">
    <property type="protein sequence ID" value="ORE12009.1"/>
    <property type="molecule type" value="Genomic_DNA"/>
</dbReference>
<name>A0A1X0RJ16_RHIZD</name>
<feature type="compositionally biased region" description="Low complexity" evidence="1">
    <location>
        <begin position="614"/>
        <end position="630"/>
    </location>
</feature>
<accession>A0A1X0RJ16</accession>
<evidence type="ECO:0008006" key="3">
    <source>
        <dbReference type="Google" id="ProtNLM"/>
    </source>
</evidence>
<dbReference type="PANTHER" id="PTHR21575">
    <property type="entry name" value="PROTEIN HID1"/>
    <property type="match status" value="1"/>
</dbReference>
<dbReference type="Proteomes" id="UP000242414">
    <property type="component" value="Unassembled WGS sequence"/>
</dbReference>
<protein>
    <recommendedName>
        <fullName evidence="3">High-temperature-induced dauer-formation protein</fullName>
    </recommendedName>
</protein>
<feature type="region of interest" description="Disordered" evidence="1">
    <location>
        <begin position="749"/>
        <end position="780"/>
    </location>
</feature>
<dbReference type="GO" id="GO:0005797">
    <property type="term" value="C:Golgi medial cisterna"/>
    <property type="evidence" value="ECO:0007669"/>
    <property type="project" value="TreeGrafter"/>
</dbReference>
<feature type="compositionally biased region" description="Polar residues" evidence="1">
    <location>
        <begin position="762"/>
        <end position="780"/>
    </location>
</feature>
<dbReference type="GO" id="GO:0016020">
    <property type="term" value="C:membrane"/>
    <property type="evidence" value="ECO:0007669"/>
    <property type="project" value="TreeGrafter"/>
</dbReference>
<reference evidence="2" key="1">
    <citation type="journal article" date="2016" name="Proc. Natl. Acad. Sci. U.S.A.">
        <title>Lipid metabolic changes in an early divergent fungus govern the establishment of a mutualistic symbiosis with endobacteria.</title>
        <authorList>
            <person name="Lastovetsky O.A."/>
            <person name="Gaspar M.L."/>
            <person name="Mondo S.J."/>
            <person name="LaButti K.M."/>
            <person name="Sandor L."/>
            <person name="Grigoriev I.V."/>
            <person name="Henry S.A."/>
            <person name="Pawlowska T.E."/>
        </authorList>
    </citation>
    <scope>NUCLEOTIDE SEQUENCE [LARGE SCALE GENOMIC DNA]</scope>
    <source>
        <strain evidence="2">ATCC 52814</strain>
    </source>
</reference>
<dbReference type="PANTHER" id="PTHR21575:SF12">
    <property type="entry name" value="PROTEIN HID1"/>
    <property type="match status" value="1"/>
</dbReference>
<proteinExistence type="predicted"/>
<dbReference type="OrthoDB" id="432953at2759"/>
<dbReference type="AlphaFoldDB" id="A0A1X0RJ16"/>
<dbReference type="VEuPathDB" id="FungiDB:BCV72DRAFT_300342"/>
<evidence type="ECO:0000313" key="2">
    <source>
        <dbReference type="EMBL" id="ORE12009.1"/>
    </source>
</evidence>
<organism evidence="2">
    <name type="scientific">Rhizopus microsporus var. microsporus</name>
    <dbReference type="NCBI Taxonomy" id="86635"/>
    <lineage>
        <taxon>Eukaryota</taxon>
        <taxon>Fungi</taxon>
        <taxon>Fungi incertae sedis</taxon>
        <taxon>Mucoromycota</taxon>
        <taxon>Mucoromycotina</taxon>
        <taxon>Mucoromycetes</taxon>
        <taxon>Mucorales</taxon>
        <taxon>Mucorineae</taxon>
        <taxon>Rhizopodaceae</taxon>
        <taxon>Rhizopus</taxon>
    </lineage>
</organism>
<evidence type="ECO:0000256" key="1">
    <source>
        <dbReference type="SAM" id="MobiDB-lite"/>
    </source>
</evidence>
<dbReference type="GO" id="GO:0000138">
    <property type="term" value="C:Golgi trans cisterna"/>
    <property type="evidence" value="ECO:0007669"/>
    <property type="project" value="TreeGrafter"/>
</dbReference>
<feature type="compositionally biased region" description="Basic and acidic residues" evidence="1">
    <location>
        <begin position="594"/>
        <end position="610"/>
    </location>
</feature>
<dbReference type="InterPro" id="IPR026705">
    <property type="entry name" value="Hid-1/Ecm30"/>
</dbReference>
<gene>
    <name evidence="2" type="ORF">BCV72DRAFT_300342</name>
</gene>
<dbReference type="Pfam" id="PF12722">
    <property type="entry name" value="Hid1"/>
    <property type="match status" value="2"/>
</dbReference>
<feature type="region of interest" description="Disordered" evidence="1">
    <location>
        <begin position="594"/>
        <end position="630"/>
    </location>
</feature>
<sequence length="780" mass="88943">MGTTDSKLAFRKGVFRLFEERNLPKNMDDYWTLFWTLPESIDDVYTLISIHDIRRTRDTAIENLETLIDRLLEQMNSILNSTNTNQNIQLLNCCRILSRVMPFIFESPEHAEWEDRFFWTPRLIERERAEDGQKPQYDSLPPRGEMMLSLCLKSLFLAGFTIPSSIGTADNKVNYVIWETGVGCSTPIGSSRDNDMNRIEVLRLLTVLLSKSMYTTPTQIISKEDRWLNYMITKTEKKIVLAFLCSMINISCKYNPLGWTVVPYNHIMFSDPRELLVGHCLRILLIILDYRLPLTRNASSTDVIVEKMEDLNLSSKQNDGQVESSDNVYRYYLSKLHRAQDFQFLIDGIYRILDNPMQTLNNYIPGSLKRTRYHVEMLMLCWKLLETNTRFSHYLMETERGLDLMIVLVFYANENKLDPSQVGLVRMCAFMLQTLSSNRLFGVKINKSFDGHASLPASSKIPNFQGTYADYLILSIFSLIATSRGTLSTLYPAFIMTITNISPYLKSISPMASSKLIALFSSMSAPGFLLADEANHKLIEYLLEAFNNMIRFQFSYNSRFVYALVRNALKFQKLADFNLDAALSEKSSNIARKHATDDEAGLSEKAKGKLPEGSTLTRHSSSSSQLQSNNVSFPGIKNGFIPTEDWVNNWHSQLPLDTILSLIGYLRPQLDKPGLTGDQIVEYISNLSLSDIPLPTPAHPVTVRKFQWTDTLMIWFQSMLWGHTYISSVSNYGPWTGTLIKLFHIKQQQPSVPDNTPPLPASTPTSGHSSRPSLTTSRTV</sequence>